<feature type="transmembrane region" description="Helical" evidence="9">
    <location>
        <begin position="55"/>
        <end position="74"/>
    </location>
</feature>
<dbReference type="InterPro" id="IPR038770">
    <property type="entry name" value="Na+/solute_symporter_sf"/>
</dbReference>
<proteinExistence type="predicted"/>
<dbReference type="GO" id="GO:0005886">
    <property type="term" value="C:plasma membrane"/>
    <property type="evidence" value="ECO:0007669"/>
    <property type="project" value="UniProtKB-SubCell"/>
</dbReference>
<dbReference type="PANTHER" id="PTHR32507">
    <property type="entry name" value="NA(+)/H(+) ANTIPORTER 1"/>
    <property type="match status" value="1"/>
</dbReference>
<feature type="domain" description="Cation/H+ exchanger transmembrane" evidence="10">
    <location>
        <begin position="26"/>
        <end position="393"/>
    </location>
</feature>
<dbReference type="RefSeq" id="WP_144237485.1">
    <property type="nucleotide sequence ID" value="NZ_VJWA01000002.1"/>
</dbReference>
<gene>
    <name evidence="11" type="ORF">FMM06_11220</name>
</gene>
<dbReference type="Proteomes" id="UP000317894">
    <property type="component" value="Unassembled WGS sequence"/>
</dbReference>
<sequence length="402" mass="42218">MWIGAGIILAFWLPRWVSGREPAAAPLLVAAGFLASLLVPGLGDLVDPIRHPKGWEIGSEIVIVVALFGAGLRIDRLVSAPEWRPAARLLVFAMPLCIAAVTLLGWQFGGLTLAAALLLGSALAPTDPVLAGDVQVGPPLEGGEHPVRFTLTAEAGLNDGLAFPFVLLAMIVAGAGWHPGDRGLEWLLRDVVYRIVAGVAGGAAAGWLLGKLLFAWPRGNSLAETDAGVVALAGAMLTFGATELAEGYGFLAAFVAGIALRQSEQKHKFHRTLNEFTGAIEHALLALLLVALGAALPGLSMWLEWPLALIGLALIFVLRPLAAWLSLIGTDLKGRARLVVSFYGVRGIGTIYYLAFGLGALPLADRREMWAAAVFVIVVSTIVHGLTAGAVVERVTETEPKA</sequence>
<evidence type="ECO:0000256" key="2">
    <source>
        <dbReference type="ARBA" id="ARBA00022448"/>
    </source>
</evidence>
<comment type="subcellular location">
    <subcellularLocation>
        <location evidence="1">Cell membrane</location>
        <topology evidence="1">Multi-pass membrane protein</topology>
    </subcellularLocation>
</comment>
<dbReference type="AlphaFoldDB" id="A0A552U7T5"/>
<feature type="transmembrane region" description="Helical" evidence="9">
    <location>
        <begin position="86"/>
        <end position="108"/>
    </location>
</feature>
<dbReference type="Gene3D" id="1.20.1530.20">
    <property type="match status" value="1"/>
</dbReference>
<feature type="transmembrane region" description="Helical" evidence="9">
    <location>
        <begin position="191"/>
        <end position="209"/>
    </location>
</feature>
<accession>A0A552U7T5</accession>
<evidence type="ECO:0000256" key="3">
    <source>
        <dbReference type="ARBA" id="ARBA00022449"/>
    </source>
</evidence>
<feature type="transmembrane region" description="Helical" evidence="9">
    <location>
        <begin position="370"/>
        <end position="392"/>
    </location>
</feature>
<keyword evidence="8 9" id="KW-0472">Membrane</keyword>
<evidence type="ECO:0000256" key="1">
    <source>
        <dbReference type="ARBA" id="ARBA00004651"/>
    </source>
</evidence>
<keyword evidence="4" id="KW-1003">Cell membrane</keyword>
<keyword evidence="3" id="KW-0050">Antiport</keyword>
<dbReference type="GO" id="GO:0015297">
    <property type="term" value="F:antiporter activity"/>
    <property type="evidence" value="ECO:0007669"/>
    <property type="project" value="UniProtKB-KW"/>
</dbReference>
<organism evidence="11 12">
    <name type="scientific">Glacieibacterium frigidum</name>
    <dbReference type="NCBI Taxonomy" id="2593303"/>
    <lineage>
        <taxon>Bacteria</taxon>
        <taxon>Pseudomonadati</taxon>
        <taxon>Pseudomonadota</taxon>
        <taxon>Alphaproteobacteria</taxon>
        <taxon>Sphingomonadales</taxon>
        <taxon>Sphingosinicellaceae</taxon>
        <taxon>Glacieibacterium</taxon>
    </lineage>
</organism>
<name>A0A552U7T5_9SPHN</name>
<feature type="transmembrane region" description="Helical" evidence="9">
    <location>
        <begin position="229"/>
        <end position="258"/>
    </location>
</feature>
<evidence type="ECO:0000313" key="12">
    <source>
        <dbReference type="Proteomes" id="UP000317894"/>
    </source>
</evidence>
<protein>
    <submittedName>
        <fullName evidence="11">Sodium:proton antiporter</fullName>
    </submittedName>
</protein>
<feature type="transmembrane region" description="Helical" evidence="9">
    <location>
        <begin position="340"/>
        <end position="364"/>
    </location>
</feature>
<evidence type="ECO:0000256" key="5">
    <source>
        <dbReference type="ARBA" id="ARBA00022692"/>
    </source>
</evidence>
<keyword evidence="6 9" id="KW-1133">Transmembrane helix</keyword>
<dbReference type="OrthoDB" id="9810860at2"/>
<dbReference type="Pfam" id="PF00999">
    <property type="entry name" value="Na_H_Exchanger"/>
    <property type="match status" value="1"/>
</dbReference>
<dbReference type="InterPro" id="IPR006153">
    <property type="entry name" value="Cation/H_exchanger_TM"/>
</dbReference>
<keyword evidence="2" id="KW-0813">Transport</keyword>
<evidence type="ECO:0000256" key="4">
    <source>
        <dbReference type="ARBA" id="ARBA00022475"/>
    </source>
</evidence>
<reference evidence="11 12" key="1">
    <citation type="submission" date="2019-07" db="EMBL/GenBank/DDBJ databases">
        <title>Novel species isolated from glacier.</title>
        <authorList>
            <person name="Liu Q."/>
            <person name="Xin Y.-H."/>
        </authorList>
    </citation>
    <scope>NUCLEOTIDE SEQUENCE [LARGE SCALE GENOMIC DNA]</scope>
    <source>
        <strain evidence="11 12">LB1R16</strain>
    </source>
</reference>
<comment type="caution">
    <text evidence="11">The sequence shown here is derived from an EMBL/GenBank/DDBJ whole genome shotgun (WGS) entry which is preliminary data.</text>
</comment>
<evidence type="ECO:0000256" key="8">
    <source>
        <dbReference type="ARBA" id="ARBA00023136"/>
    </source>
</evidence>
<evidence type="ECO:0000313" key="11">
    <source>
        <dbReference type="EMBL" id="TRW14280.1"/>
    </source>
</evidence>
<evidence type="ECO:0000256" key="9">
    <source>
        <dbReference type="SAM" id="Phobius"/>
    </source>
</evidence>
<feature type="transmembrane region" description="Helical" evidence="9">
    <location>
        <begin position="279"/>
        <end position="299"/>
    </location>
</feature>
<keyword evidence="5 9" id="KW-0812">Transmembrane</keyword>
<keyword evidence="12" id="KW-1185">Reference proteome</keyword>
<evidence type="ECO:0000256" key="7">
    <source>
        <dbReference type="ARBA" id="ARBA00023065"/>
    </source>
</evidence>
<evidence type="ECO:0000259" key="10">
    <source>
        <dbReference type="Pfam" id="PF00999"/>
    </source>
</evidence>
<dbReference type="GO" id="GO:1902600">
    <property type="term" value="P:proton transmembrane transport"/>
    <property type="evidence" value="ECO:0007669"/>
    <property type="project" value="InterPro"/>
</dbReference>
<dbReference type="PANTHER" id="PTHR32507:SF8">
    <property type="entry name" value="CNH1P"/>
    <property type="match status" value="1"/>
</dbReference>
<feature type="transmembrane region" description="Helical" evidence="9">
    <location>
        <begin position="305"/>
        <end position="328"/>
    </location>
</feature>
<keyword evidence="7" id="KW-0406">Ion transport</keyword>
<evidence type="ECO:0000256" key="6">
    <source>
        <dbReference type="ARBA" id="ARBA00022989"/>
    </source>
</evidence>
<feature type="transmembrane region" description="Helical" evidence="9">
    <location>
        <begin position="161"/>
        <end position="179"/>
    </location>
</feature>
<dbReference type="EMBL" id="VJWA01000002">
    <property type="protein sequence ID" value="TRW14280.1"/>
    <property type="molecule type" value="Genomic_DNA"/>
</dbReference>